<protein>
    <submittedName>
        <fullName evidence="1">Glutamate-cysteine ligase family protein</fullName>
    </submittedName>
</protein>
<gene>
    <name evidence="1" type="ORF">Q9312_08350</name>
</gene>
<dbReference type="SUPFAM" id="SSF55931">
    <property type="entry name" value="Glutamine synthetase/guanido kinase"/>
    <property type="match status" value="1"/>
</dbReference>
<accession>A0AA51X848</accession>
<dbReference type="InterPro" id="IPR014746">
    <property type="entry name" value="Gln_synth/guanido_kin_cat_dom"/>
</dbReference>
<dbReference type="Proteomes" id="UP001239782">
    <property type="component" value="Chromosome"/>
</dbReference>
<dbReference type="GO" id="GO:0042398">
    <property type="term" value="P:modified amino acid biosynthetic process"/>
    <property type="evidence" value="ECO:0007669"/>
    <property type="project" value="InterPro"/>
</dbReference>
<evidence type="ECO:0000313" key="2">
    <source>
        <dbReference type="Proteomes" id="UP001239782"/>
    </source>
</evidence>
<dbReference type="Pfam" id="PF04107">
    <property type="entry name" value="GCS2"/>
    <property type="match status" value="1"/>
</dbReference>
<dbReference type="PANTHER" id="PTHR36510">
    <property type="entry name" value="GLUTAMATE--CYSTEINE LIGASE 2-RELATED"/>
    <property type="match status" value="1"/>
</dbReference>
<proteinExistence type="predicted"/>
<keyword evidence="2" id="KW-1185">Reference proteome</keyword>
<dbReference type="PANTHER" id="PTHR36510:SF3">
    <property type="entry name" value="CONSERVED PROTEIN"/>
    <property type="match status" value="1"/>
</dbReference>
<organism evidence="1 2">
    <name type="scientific">Pleionea litopenaei</name>
    <dbReference type="NCBI Taxonomy" id="3070815"/>
    <lineage>
        <taxon>Bacteria</taxon>
        <taxon>Pseudomonadati</taxon>
        <taxon>Pseudomonadota</taxon>
        <taxon>Gammaproteobacteria</taxon>
        <taxon>Oceanospirillales</taxon>
        <taxon>Pleioneaceae</taxon>
        <taxon>Pleionea</taxon>
    </lineage>
</organism>
<dbReference type="InterPro" id="IPR006336">
    <property type="entry name" value="GCS2"/>
</dbReference>
<dbReference type="EMBL" id="CP133548">
    <property type="protein sequence ID" value="WMS88913.1"/>
    <property type="molecule type" value="Genomic_DNA"/>
</dbReference>
<evidence type="ECO:0000313" key="1">
    <source>
        <dbReference type="EMBL" id="WMS88913.1"/>
    </source>
</evidence>
<keyword evidence="1" id="KW-0436">Ligase</keyword>
<dbReference type="GO" id="GO:0004357">
    <property type="term" value="F:glutamate-cysteine ligase activity"/>
    <property type="evidence" value="ECO:0007669"/>
    <property type="project" value="InterPro"/>
</dbReference>
<dbReference type="Gene3D" id="3.30.590.20">
    <property type="match status" value="1"/>
</dbReference>
<dbReference type="InterPro" id="IPR050141">
    <property type="entry name" value="GCL_type2/YbdK_subfam"/>
</dbReference>
<sequence length="494" mass="56108">MGISITQETFTDAEYHAFSERLYQSLDCLKELIQRPAFGQGQHYIGAELENYIVDKNGYVLPLNQAIIEAAQDHRYTVELNRFNLEVNFDPIAFKSSPFSQLQTAIEHHHQNLQQTATNFDAEIVPIGILPTLRQQDLDRSSMTDLARYRSLSKQLFNMRGDLFKINITGADELQLNCDHVAVEGANTSFQYHLMVKHEDFANAFNAVQLITPMVLALAANSPIFLGNILWNETRVALFKQSIDSRQRGQVEWRQPARVTFGHGWVRQNAWELFAEAVALYPPMFPIISDQPINCNGSALPPLEELCLHLGTIWPWNRPVYCPNDGGHVRIEMRALPAGPTAEDMCANVAFATGLVQGLIGHIDELLAVIPFRFAEYNFYRAAQRGLDASIVWTSPSKHEPQEQSITTVIESMLPLANAGLKELGVADQERESYMNNIYKRLESGQTGATWQKEQVRQLNQKLNREESLEEMFRRYRQLHASGVPVSEWTFESI</sequence>
<reference evidence="1 2" key="1">
    <citation type="submission" date="2023-08" db="EMBL/GenBank/DDBJ databases">
        <title>Pleionea litopenaei sp. nov., isolated from stomach of juvenile Litopenaeus vannamei.</title>
        <authorList>
            <person name="Rho A.M."/>
            <person name="Hwang C.Y."/>
        </authorList>
    </citation>
    <scope>NUCLEOTIDE SEQUENCE [LARGE SCALE GENOMIC DNA]</scope>
    <source>
        <strain evidence="1 2">HL-JVS1</strain>
    </source>
</reference>
<name>A0AA51X848_9GAMM</name>
<dbReference type="AlphaFoldDB" id="A0AA51X848"/>
<dbReference type="RefSeq" id="WP_309204132.1">
    <property type="nucleotide sequence ID" value="NZ_CP133548.1"/>
</dbReference>
<dbReference type="KEGG" id="plei:Q9312_08350"/>